<dbReference type="InterPro" id="IPR002347">
    <property type="entry name" value="SDR_fam"/>
</dbReference>
<sequence>MAKGRRAQTCDLKLGSNTYDIMERKRVIILGASSGIGHEVAQLFIEQGWTVGVAARRLDKLSDLKDNAPERVFTARIDVTDEDAEVALFQLIKRMGGLDLYFHSSGIGWKNPTLEAEKEIKTMETNATGFTRMVGAAYRYFAAKGGGHIVCITSIAGTKGLGSAPAYSATKAMQNTYLQALEQLAAKKRHNINFTDIRPGFVDTPLLTDSEHFPMLMTTEQVARSIMKAIRHRRHVCIINTRWRILTFFWRLIPNRLWRRMKLS</sequence>
<accession>C9LKP9</accession>
<comment type="caution">
    <text evidence="3">The sequence shown here is derived from an EMBL/GenBank/DDBJ whole genome shotgun (WGS) entry which is preliminary data.</text>
</comment>
<evidence type="ECO:0000256" key="2">
    <source>
        <dbReference type="ARBA" id="ARBA00023002"/>
    </source>
</evidence>
<evidence type="ECO:0000256" key="1">
    <source>
        <dbReference type="ARBA" id="ARBA00006484"/>
    </source>
</evidence>
<dbReference type="Pfam" id="PF00106">
    <property type="entry name" value="adh_short"/>
    <property type="match status" value="1"/>
</dbReference>
<reference evidence="3" key="1">
    <citation type="submission" date="2009-09" db="EMBL/GenBank/DDBJ databases">
        <authorList>
            <person name="Weinstock G."/>
            <person name="Sodergren E."/>
            <person name="Clifton S."/>
            <person name="Fulton L."/>
            <person name="Fulton B."/>
            <person name="Courtney L."/>
            <person name="Fronick C."/>
            <person name="Harrison M."/>
            <person name="Strong C."/>
            <person name="Farmer C."/>
            <person name="Delahaunty K."/>
            <person name="Markovic C."/>
            <person name="Hall O."/>
            <person name="Minx P."/>
            <person name="Tomlinson C."/>
            <person name="Mitreva M."/>
            <person name="Nelson J."/>
            <person name="Hou S."/>
            <person name="Wollam A."/>
            <person name="Pepin K.H."/>
            <person name="Johnson M."/>
            <person name="Bhonagiri V."/>
            <person name="Nash W.E."/>
            <person name="Warren W."/>
            <person name="Chinwalla A."/>
            <person name="Mardis E.R."/>
            <person name="Wilson R.K."/>
        </authorList>
    </citation>
    <scope>NUCLEOTIDE SEQUENCE [LARGE SCALE GENOMIC DNA]</scope>
    <source>
        <strain evidence="3">ATCC 51259</strain>
    </source>
</reference>
<dbReference type="Gene3D" id="3.40.50.720">
    <property type="entry name" value="NAD(P)-binding Rossmann-like Domain"/>
    <property type="match status" value="1"/>
</dbReference>
<dbReference type="SUPFAM" id="SSF51735">
    <property type="entry name" value="NAD(P)-binding Rossmann-fold domains"/>
    <property type="match status" value="1"/>
</dbReference>
<keyword evidence="4" id="KW-1185">Reference proteome</keyword>
<name>C9LKP9_9BACT</name>
<gene>
    <name evidence="3" type="ORF">GCWU000325_02819</name>
</gene>
<dbReference type="GO" id="GO:0016491">
    <property type="term" value="F:oxidoreductase activity"/>
    <property type="evidence" value="ECO:0007669"/>
    <property type="project" value="UniProtKB-KW"/>
</dbReference>
<organism evidence="3 4">
    <name type="scientific">Alloprevotella tannerae ATCC 51259</name>
    <dbReference type="NCBI Taxonomy" id="626522"/>
    <lineage>
        <taxon>Bacteria</taxon>
        <taxon>Pseudomonadati</taxon>
        <taxon>Bacteroidota</taxon>
        <taxon>Bacteroidia</taxon>
        <taxon>Bacteroidales</taxon>
        <taxon>Prevotellaceae</taxon>
        <taxon>Alloprevotella</taxon>
    </lineage>
</organism>
<dbReference type="EMBL" id="ACIJ02000031">
    <property type="protein sequence ID" value="EEX70277.1"/>
    <property type="molecule type" value="Genomic_DNA"/>
</dbReference>
<protein>
    <submittedName>
        <fullName evidence="3">Oxidoreductase, short chain dehydrogenase/reductase family protein</fullName>
    </submittedName>
</protein>
<evidence type="ECO:0000313" key="4">
    <source>
        <dbReference type="Proteomes" id="UP000003460"/>
    </source>
</evidence>
<dbReference type="HOGENOM" id="CLU_010194_2_1_10"/>
<keyword evidence="2" id="KW-0560">Oxidoreductase</keyword>
<dbReference type="Proteomes" id="UP000003460">
    <property type="component" value="Unassembled WGS sequence"/>
</dbReference>
<dbReference type="STRING" id="626522.GCWU000325_02819"/>
<comment type="similarity">
    <text evidence="1">Belongs to the short-chain dehydrogenases/reductases (SDR) family.</text>
</comment>
<dbReference type="PANTHER" id="PTHR44196:SF3">
    <property type="entry name" value="SHORT CHAIN DEHYDROGENASE FAMILY PROTEIN"/>
    <property type="match status" value="1"/>
</dbReference>
<evidence type="ECO:0000313" key="3">
    <source>
        <dbReference type="EMBL" id="EEX70277.1"/>
    </source>
</evidence>
<dbReference type="AlphaFoldDB" id="C9LKP9"/>
<dbReference type="PRINTS" id="PR00081">
    <property type="entry name" value="GDHRDH"/>
</dbReference>
<dbReference type="InterPro" id="IPR036291">
    <property type="entry name" value="NAD(P)-bd_dom_sf"/>
</dbReference>
<dbReference type="GO" id="GO:0016020">
    <property type="term" value="C:membrane"/>
    <property type="evidence" value="ECO:0007669"/>
    <property type="project" value="TreeGrafter"/>
</dbReference>
<proteinExistence type="inferred from homology"/>
<dbReference type="eggNOG" id="COG0300">
    <property type="taxonomic scope" value="Bacteria"/>
</dbReference>
<dbReference type="PANTHER" id="PTHR44196">
    <property type="entry name" value="DEHYDROGENASE/REDUCTASE SDR FAMILY MEMBER 7B"/>
    <property type="match status" value="1"/>
</dbReference>